<keyword evidence="1" id="KW-1133">Transmembrane helix</keyword>
<protein>
    <submittedName>
        <fullName evidence="2">Uncharacterized protein</fullName>
    </submittedName>
</protein>
<sequence length="111" mass="12393">MAIRIRTFLWTSRPTSELPHRKSYREVLKIIHPAPNRSWIFRTLATDPMADAIGVITAITIGYMSIYDTHNILGFYVLIPALALAITGLAAFHRHHLFGNEQHRGGGNSAG</sequence>
<evidence type="ECO:0000313" key="3">
    <source>
        <dbReference type="Proteomes" id="UP000190541"/>
    </source>
</evidence>
<dbReference type="AlphaFoldDB" id="A0A1T5BEW5"/>
<keyword evidence="1" id="KW-0472">Membrane</keyword>
<feature type="transmembrane region" description="Helical" evidence="1">
    <location>
        <begin position="73"/>
        <end position="92"/>
    </location>
</feature>
<keyword evidence="1" id="KW-0812">Transmembrane</keyword>
<reference evidence="2 3" key="1">
    <citation type="submission" date="2017-02" db="EMBL/GenBank/DDBJ databases">
        <authorList>
            <person name="Peterson S.W."/>
        </authorList>
    </citation>
    <scope>NUCLEOTIDE SEQUENCE [LARGE SCALE GENOMIC DNA]</scope>
    <source>
        <strain evidence="2 3">DSM 22899</strain>
    </source>
</reference>
<gene>
    <name evidence="2" type="ORF">SAMN05660226_01438</name>
</gene>
<dbReference type="STRING" id="623280.SAMN05660226_01438"/>
<evidence type="ECO:0000313" key="2">
    <source>
        <dbReference type="EMBL" id="SKB45842.1"/>
    </source>
</evidence>
<organism evidence="2 3">
    <name type="scientific">Parapedobacter luteus</name>
    <dbReference type="NCBI Taxonomy" id="623280"/>
    <lineage>
        <taxon>Bacteria</taxon>
        <taxon>Pseudomonadati</taxon>
        <taxon>Bacteroidota</taxon>
        <taxon>Sphingobacteriia</taxon>
        <taxon>Sphingobacteriales</taxon>
        <taxon>Sphingobacteriaceae</taxon>
        <taxon>Parapedobacter</taxon>
    </lineage>
</organism>
<dbReference type="EMBL" id="FUYS01000003">
    <property type="protein sequence ID" value="SKB45842.1"/>
    <property type="molecule type" value="Genomic_DNA"/>
</dbReference>
<dbReference type="Proteomes" id="UP000190541">
    <property type="component" value="Unassembled WGS sequence"/>
</dbReference>
<name>A0A1T5BEW5_9SPHI</name>
<keyword evidence="3" id="KW-1185">Reference proteome</keyword>
<accession>A0A1T5BEW5</accession>
<evidence type="ECO:0000256" key="1">
    <source>
        <dbReference type="SAM" id="Phobius"/>
    </source>
</evidence>
<proteinExistence type="predicted"/>